<evidence type="ECO:0000259" key="1">
    <source>
        <dbReference type="Pfam" id="PF01869"/>
    </source>
</evidence>
<dbReference type="Pfam" id="PF01869">
    <property type="entry name" value="BcrAD_BadFG"/>
    <property type="match status" value="1"/>
</dbReference>
<dbReference type="AlphaFoldDB" id="A0A9W6P614"/>
<evidence type="ECO:0000313" key="3">
    <source>
        <dbReference type="Proteomes" id="UP001165092"/>
    </source>
</evidence>
<dbReference type="InterPro" id="IPR052519">
    <property type="entry name" value="Euk-type_GlcNAc_Kinase"/>
</dbReference>
<protein>
    <recommendedName>
        <fullName evidence="1">ATPase BadF/BadG/BcrA/BcrD type domain-containing protein</fullName>
    </recommendedName>
</protein>
<dbReference type="EMBL" id="BSQG01000003">
    <property type="protein sequence ID" value="GLU47706.1"/>
    <property type="molecule type" value="Genomic_DNA"/>
</dbReference>
<dbReference type="Gene3D" id="3.30.420.40">
    <property type="match status" value="2"/>
</dbReference>
<reference evidence="2" key="1">
    <citation type="submission" date="2023-02" db="EMBL/GenBank/DDBJ databases">
        <title>Nocardiopsis ansamitocini NBRC 112285.</title>
        <authorList>
            <person name="Ichikawa N."/>
            <person name="Sato H."/>
            <person name="Tonouchi N."/>
        </authorList>
    </citation>
    <scope>NUCLEOTIDE SEQUENCE</scope>
    <source>
        <strain evidence="2">NBRC 112285</strain>
    </source>
</reference>
<keyword evidence="3" id="KW-1185">Reference proteome</keyword>
<dbReference type="InterPro" id="IPR002731">
    <property type="entry name" value="ATPase_BadF"/>
</dbReference>
<feature type="domain" description="ATPase BadF/BadG/BcrA/BcrD type" evidence="1">
    <location>
        <begin position="2"/>
        <end position="209"/>
    </location>
</feature>
<dbReference type="InterPro" id="IPR043129">
    <property type="entry name" value="ATPase_NBD"/>
</dbReference>
<evidence type="ECO:0000313" key="2">
    <source>
        <dbReference type="EMBL" id="GLU47706.1"/>
    </source>
</evidence>
<gene>
    <name evidence="2" type="ORF">Nans01_20570</name>
</gene>
<dbReference type="Proteomes" id="UP001165092">
    <property type="component" value="Unassembled WGS sequence"/>
</dbReference>
<comment type="caution">
    <text evidence="2">The sequence shown here is derived from an EMBL/GenBank/DDBJ whole genome shotgun (WGS) entry which is preliminary data.</text>
</comment>
<accession>A0A9W6P614</accession>
<dbReference type="PANTHER" id="PTHR43190:SF3">
    <property type="entry name" value="N-ACETYL-D-GLUCOSAMINE KINASE"/>
    <property type="match status" value="1"/>
</dbReference>
<dbReference type="SUPFAM" id="SSF53067">
    <property type="entry name" value="Actin-like ATPase domain"/>
    <property type="match status" value="1"/>
</dbReference>
<organism evidence="2 3">
    <name type="scientific">Nocardiopsis ansamitocini</name>
    <dbReference type="NCBI Taxonomy" id="1670832"/>
    <lineage>
        <taxon>Bacteria</taxon>
        <taxon>Bacillati</taxon>
        <taxon>Actinomycetota</taxon>
        <taxon>Actinomycetes</taxon>
        <taxon>Streptosporangiales</taxon>
        <taxon>Nocardiopsidaceae</taxon>
        <taxon>Nocardiopsis</taxon>
    </lineage>
</organism>
<proteinExistence type="predicted"/>
<name>A0A9W6P614_9ACTN</name>
<dbReference type="PANTHER" id="PTHR43190">
    <property type="entry name" value="N-ACETYL-D-GLUCOSAMINE KINASE"/>
    <property type="match status" value="1"/>
</dbReference>
<sequence length="247" mass="24487">MFGVSGAGAAGHGHAEDIALRAWKGLGLPGTPHVGDDITVAFAAGSAAGDGVVLISGTGAVAARLYGGEVVRRCDGYGWWLGDEGSAVWLATEGVRAALAALDGRGRPTVLVDLIAAALGVARGRPQAIIGAVYQIAPAELGRLAPEVSEAARAGDEVAAAITASAAERLLAGFAAVAPEIEPGPVVLSGAVLATGPVADLVREGLTRRFGITAVGAAPGEFGAAGLALRRNGQSILAHARLIDGVR</sequence>